<protein>
    <submittedName>
        <fullName evidence="1">Uncharacterized protein</fullName>
    </submittedName>
</protein>
<evidence type="ECO:0000313" key="2">
    <source>
        <dbReference type="Proteomes" id="UP000006591"/>
    </source>
</evidence>
<reference evidence="1" key="2">
    <citation type="submission" date="2018-04" db="EMBL/GenBank/DDBJ databases">
        <title>OnivRS2 (Oryza nivara Reference Sequence Version 2).</title>
        <authorList>
            <person name="Zhang J."/>
            <person name="Kudrna D."/>
            <person name="Lee S."/>
            <person name="Talag J."/>
            <person name="Rajasekar S."/>
            <person name="Welchert J."/>
            <person name="Hsing Y.-I."/>
            <person name="Wing R.A."/>
        </authorList>
    </citation>
    <scope>NUCLEOTIDE SEQUENCE [LARGE SCALE GENOMIC DNA]</scope>
    <source>
        <strain evidence="1">SL10</strain>
    </source>
</reference>
<evidence type="ECO:0000313" key="1">
    <source>
        <dbReference type="EnsemblPlants" id="ONIVA08G07050.1"/>
    </source>
</evidence>
<proteinExistence type="predicted"/>
<dbReference type="AlphaFoldDB" id="A0A0E0I8P6"/>
<keyword evidence="2" id="KW-1185">Reference proteome</keyword>
<name>A0A0E0I8P6_ORYNI</name>
<accession>A0A0E0I8P6</accession>
<reference evidence="1" key="1">
    <citation type="submission" date="2015-04" db="UniProtKB">
        <authorList>
            <consortium name="EnsemblPlants"/>
        </authorList>
    </citation>
    <scope>IDENTIFICATION</scope>
    <source>
        <strain evidence="1">SL10</strain>
    </source>
</reference>
<sequence length="69" mass="7817">MPKRSECWQGSNPCWRKDMTTWEGKGKRAADAPNREGEHAYLLTCEALDPTDDETWTTNGGCGEEARRN</sequence>
<dbReference type="Proteomes" id="UP000006591">
    <property type="component" value="Chromosome 8"/>
</dbReference>
<dbReference type="Gramene" id="ONIVA08G07050.1">
    <property type="protein sequence ID" value="ONIVA08G07050.1"/>
    <property type="gene ID" value="ONIVA08G07050"/>
</dbReference>
<organism evidence="1">
    <name type="scientific">Oryza nivara</name>
    <name type="common">Indian wild rice</name>
    <name type="synonym">Oryza sativa f. spontanea</name>
    <dbReference type="NCBI Taxonomy" id="4536"/>
    <lineage>
        <taxon>Eukaryota</taxon>
        <taxon>Viridiplantae</taxon>
        <taxon>Streptophyta</taxon>
        <taxon>Embryophyta</taxon>
        <taxon>Tracheophyta</taxon>
        <taxon>Spermatophyta</taxon>
        <taxon>Magnoliopsida</taxon>
        <taxon>Liliopsida</taxon>
        <taxon>Poales</taxon>
        <taxon>Poaceae</taxon>
        <taxon>BOP clade</taxon>
        <taxon>Oryzoideae</taxon>
        <taxon>Oryzeae</taxon>
        <taxon>Oryzinae</taxon>
        <taxon>Oryza</taxon>
    </lineage>
</organism>
<dbReference type="EnsemblPlants" id="ONIVA08G07050.1">
    <property type="protein sequence ID" value="ONIVA08G07050.1"/>
    <property type="gene ID" value="ONIVA08G07050"/>
</dbReference>
<dbReference type="HOGENOM" id="CLU_2780238_0_0_1"/>